<evidence type="ECO:0000313" key="3">
    <source>
        <dbReference type="EMBL" id="OGG69256.1"/>
    </source>
</evidence>
<name>A0A1F6E6I7_9BACT</name>
<organism evidence="3 4">
    <name type="scientific">Candidatus Kaiserbacteria bacterium RIFCSPHIGHO2_02_FULL_55_25</name>
    <dbReference type="NCBI Taxonomy" id="1798498"/>
    <lineage>
        <taxon>Bacteria</taxon>
        <taxon>Candidatus Kaiseribacteriota</taxon>
    </lineage>
</organism>
<dbReference type="EMBL" id="MFLL01000015">
    <property type="protein sequence ID" value="OGG69256.1"/>
    <property type="molecule type" value="Genomic_DNA"/>
</dbReference>
<evidence type="ECO:0000313" key="4">
    <source>
        <dbReference type="Proteomes" id="UP000176914"/>
    </source>
</evidence>
<feature type="transmembrane region" description="Helical" evidence="2">
    <location>
        <begin position="26"/>
        <end position="47"/>
    </location>
</feature>
<gene>
    <name evidence="3" type="ORF">A3C20_03120</name>
</gene>
<dbReference type="AlphaFoldDB" id="A0A1F6E6I7"/>
<proteinExistence type="predicted"/>
<feature type="compositionally biased region" description="Pro residues" evidence="1">
    <location>
        <begin position="1"/>
        <end position="17"/>
    </location>
</feature>
<feature type="region of interest" description="Disordered" evidence="1">
    <location>
        <begin position="1"/>
        <end position="23"/>
    </location>
</feature>
<accession>A0A1F6E6I7</accession>
<sequence>MPPVYPTPPQNPAPPVTTMPKKKGGVGATAGIVIIVILMLFGALYFWGAYLNSKNQDQQLPLIPGDPATSQQ</sequence>
<evidence type="ECO:0000256" key="1">
    <source>
        <dbReference type="SAM" id="MobiDB-lite"/>
    </source>
</evidence>
<evidence type="ECO:0000256" key="2">
    <source>
        <dbReference type="SAM" id="Phobius"/>
    </source>
</evidence>
<keyword evidence="2" id="KW-1133">Transmembrane helix</keyword>
<keyword evidence="2" id="KW-0812">Transmembrane</keyword>
<reference evidence="3 4" key="1">
    <citation type="journal article" date="2016" name="Nat. Commun.">
        <title>Thousands of microbial genomes shed light on interconnected biogeochemical processes in an aquifer system.</title>
        <authorList>
            <person name="Anantharaman K."/>
            <person name="Brown C.T."/>
            <person name="Hug L.A."/>
            <person name="Sharon I."/>
            <person name="Castelle C.J."/>
            <person name="Probst A.J."/>
            <person name="Thomas B.C."/>
            <person name="Singh A."/>
            <person name="Wilkins M.J."/>
            <person name="Karaoz U."/>
            <person name="Brodie E.L."/>
            <person name="Williams K.H."/>
            <person name="Hubbard S.S."/>
            <person name="Banfield J.F."/>
        </authorList>
    </citation>
    <scope>NUCLEOTIDE SEQUENCE [LARGE SCALE GENOMIC DNA]</scope>
</reference>
<protein>
    <submittedName>
        <fullName evidence="3">Uncharacterized protein</fullName>
    </submittedName>
</protein>
<dbReference type="Proteomes" id="UP000176914">
    <property type="component" value="Unassembled WGS sequence"/>
</dbReference>
<keyword evidence="2" id="KW-0472">Membrane</keyword>
<comment type="caution">
    <text evidence="3">The sequence shown here is derived from an EMBL/GenBank/DDBJ whole genome shotgun (WGS) entry which is preliminary data.</text>
</comment>